<dbReference type="InterPro" id="IPR026444">
    <property type="entry name" value="Secre_tail"/>
</dbReference>
<evidence type="ECO:0000313" key="3">
    <source>
        <dbReference type="Proteomes" id="UP000326380"/>
    </source>
</evidence>
<reference evidence="2 3" key="1">
    <citation type="submission" date="2019-09" db="EMBL/GenBank/DDBJ databases">
        <title>Genome sequence of Hymenobacter sp. M3.</title>
        <authorList>
            <person name="Srinivasan S."/>
        </authorList>
    </citation>
    <scope>NUCLEOTIDE SEQUENCE [LARGE SCALE GENOMIC DNA]</scope>
    <source>
        <strain evidence="2 3">M3</strain>
    </source>
</reference>
<dbReference type="Proteomes" id="UP000326380">
    <property type="component" value="Unassembled WGS sequence"/>
</dbReference>
<dbReference type="AlphaFoldDB" id="A0AA88FPC3"/>
<sequence length="486" mass="51335">MIYGMLQRLLLGTTFVLSVALQVGAQTFYRHWTPLPGIYNPSAGLGNGFRVSFVSVGVANSNVVWGIGGELPPTTAPPSSYVFNKWVRSTDGGTTWTTGNLQISTGYTVGQLVAIDAQTAFMLTYNGIGGGGEVRRTTDGGATWVNLNGPNQMNFTLAGSWPDAMTFFDANNGVVFGDPQPSVTGAFQVYTTADGGSTWTRVPAANLPAPIGADEYANIGSIAKIGSTVWVGGTNQGGGNARVFKSTNMGRTWTVGNTPFPDVLKIAFSTPTHGLIASAPDLASTTNGGTSFTTVAYSGPFYAQYDLASVPGRPGLYVATGYRDPLTTANDYGSVITSSSGFFWRQIDSTAVRYDLDIVSDNLGYAAGNNPNSAVGSPPGVHRAMWKNTQTFWFICDFLPSRVGSAAARREVYPNPSSNGQFTVDLPRGSQALNVFDALGRQVLARQLAGSAAGMIQVDLSRQPAGIYTLQISSETGVSHQKIQIE</sequence>
<dbReference type="InterPro" id="IPR015943">
    <property type="entry name" value="WD40/YVTN_repeat-like_dom_sf"/>
</dbReference>
<gene>
    <name evidence="2" type="ORF">F0P96_02735</name>
</gene>
<comment type="caution">
    <text evidence="2">The sequence shown here is derived from an EMBL/GenBank/DDBJ whole genome shotgun (WGS) entry which is preliminary data.</text>
</comment>
<dbReference type="EMBL" id="VTWU01000001">
    <property type="protein sequence ID" value="KAA9339549.1"/>
    <property type="molecule type" value="Genomic_DNA"/>
</dbReference>
<evidence type="ECO:0000313" key="2">
    <source>
        <dbReference type="EMBL" id="KAA9339549.1"/>
    </source>
</evidence>
<dbReference type="Gene3D" id="2.130.10.10">
    <property type="entry name" value="YVTN repeat-like/Quinoprotein amine dehydrogenase"/>
    <property type="match status" value="2"/>
</dbReference>
<organism evidence="2 3">
    <name type="scientific">Hymenobacter busanensis</name>
    <dbReference type="NCBI Taxonomy" id="2607656"/>
    <lineage>
        <taxon>Bacteria</taxon>
        <taxon>Pseudomonadati</taxon>
        <taxon>Bacteroidota</taxon>
        <taxon>Cytophagia</taxon>
        <taxon>Cytophagales</taxon>
        <taxon>Hymenobacteraceae</taxon>
        <taxon>Hymenobacter</taxon>
    </lineage>
</organism>
<dbReference type="CDD" id="cd15482">
    <property type="entry name" value="Sialidase_non-viral"/>
    <property type="match status" value="1"/>
</dbReference>
<protein>
    <submittedName>
        <fullName evidence="2">T9SS type A sorting domain-containing protein</fullName>
    </submittedName>
</protein>
<feature type="domain" description="Secretion system C-terminal sorting" evidence="1">
    <location>
        <begin position="412"/>
        <end position="485"/>
    </location>
</feature>
<proteinExistence type="predicted"/>
<evidence type="ECO:0000259" key="1">
    <source>
        <dbReference type="Pfam" id="PF18962"/>
    </source>
</evidence>
<accession>A0AA88FPC3</accession>
<dbReference type="NCBIfam" id="TIGR04183">
    <property type="entry name" value="Por_Secre_tail"/>
    <property type="match status" value="1"/>
</dbReference>
<name>A0AA88FPC3_9BACT</name>
<keyword evidence="3" id="KW-1185">Reference proteome</keyword>
<dbReference type="Pfam" id="PF18962">
    <property type="entry name" value="Por_Secre_tail"/>
    <property type="match status" value="1"/>
</dbReference>
<dbReference type="SUPFAM" id="SSF110296">
    <property type="entry name" value="Oligoxyloglucan reducing end-specific cellobiohydrolase"/>
    <property type="match status" value="1"/>
</dbReference>